<dbReference type="Proteomes" id="UP001642483">
    <property type="component" value="Unassembled WGS sequence"/>
</dbReference>
<sequence length="269" mass="31405">MKVIVAGMPKTGTKSIMLALQKLGMNTYDYMESYEYYKKDWIRIFQEGGTVEDFRRMYQGVDAVADSPVWYYWEELLEAFPETKIVLSTRESEDVWMKSFKNQVEKFNNPIMSLLGYLSPSYMKFLNYSKILGVSLFRTVGNSTKMNELSLRMIYRRHINYIMQKAPKDKLLVYSAKEGWEPLCNFLDIDVPTEPFPHKNVRGNIFEDMMANHPLMIRMQHEMYISLAILTGLLAFGSYKTLTVGPGQILTYWCDFGKTILNKVMNILQ</sequence>
<dbReference type="PANTHER" id="PTHR36978:SF4">
    <property type="entry name" value="P-LOOP CONTAINING NUCLEOSIDE TRIPHOSPHATE HYDROLASE PROTEIN"/>
    <property type="match status" value="1"/>
</dbReference>
<evidence type="ECO:0008006" key="3">
    <source>
        <dbReference type="Google" id="ProtNLM"/>
    </source>
</evidence>
<proteinExistence type="predicted"/>
<dbReference type="PANTHER" id="PTHR36978">
    <property type="entry name" value="P-LOOP CONTAINING NUCLEOTIDE TRIPHOSPHATE HYDROLASE"/>
    <property type="match status" value="1"/>
</dbReference>
<evidence type="ECO:0000313" key="1">
    <source>
        <dbReference type="EMBL" id="CAK8672712.1"/>
    </source>
</evidence>
<accession>A0ABP0F379</accession>
<gene>
    <name evidence="1" type="ORF">CVLEPA_LOCUS2400</name>
</gene>
<dbReference type="SUPFAM" id="SSF52540">
    <property type="entry name" value="P-loop containing nucleoside triphosphate hydrolases"/>
    <property type="match status" value="1"/>
</dbReference>
<dbReference type="InterPro" id="IPR027417">
    <property type="entry name" value="P-loop_NTPase"/>
</dbReference>
<dbReference type="EMBL" id="CAWYQH010000001">
    <property type="protein sequence ID" value="CAK8672712.1"/>
    <property type="molecule type" value="Genomic_DNA"/>
</dbReference>
<organism evidence="1 2">
    <name type="scientific">Clavelina lepadiformis</name>
    <name type="common">Light-bulb sea squirt</name>
    <name type="synonym">Ascidia lepadiformis</name>
    <dbReference type="NCBI Taxonomy" id="159417"/>
    <lineage>
        <taxon>Eukaryota</taxon>
        <taxon>Metazoa</taxon>
        <taxon>Chordata</taxon>
        <taxon>Tunicata</taxon>
        <taxon>Ascidiacea</taxon>
        <taxon>Aplousobranchia</taxon>
        <taxon>Clavelinidae</taxon>
        <taxon>Clavelina</taxon>
    </lineage>
</organism>
<name>A0ABP0F379_CLALP</name>
<dbReference type="Pfam" id="PF17784">
    <property type="entry name" value="Sulfotransfer_4"/>
    <property type="match status" value="1"/>
</dbReference>
<protein>
    <recommendedName>
        <fullName evidence="3">Sulfotransferase family protein</fullName>
    </recommendedName>
</protein>
<comment type="caution">
    <text evidence="1">The sequence shown here is derived from an EMBL/GenBank/DDBJ whole genome shotgun (WGS) entry which is preliminary data.</text>
</comment>
<keyword evidence="2" id="KW-1185">Reference proteome</keyword>
<evidence type="ECO:0000313" key="2">
    <source>
        <dbReference type="Proteomes" id="UP001642483"/>
    </source>
</evidence>
<dbReference type="InterPro" id="IPR040632">
    <property type="entry name" value="Sulfotransfer_4"/>
</dbReference>
<dbReference type="Gene3D" id="3.40.50.300">
    <property type="entry name" value="P-loop containing nucleotide triphosphate hydrolases"/>
    <property type="match status" value="1"/>
</dbReference>
<reference evidence="1 2" key="1">
    <citation type="submission" date="2024-02" db="EMBL/GenBank/DDBJ databases">
        <authorList>
            <person name="Daric V."/>
            <person name="Darras S."/>
        </authorList>
    </citation>
    <scope>NUCLEOTIDE SEQUENCE [LARGE SCALE GENOMIC DNA]</scope>
</reference>